<proteinExistence type="predicted"/>
<organism evidence="2 3">
    <name type="scientific">Phialemonium thermophilum</name>
    <dbReference type="NCBI Taxonomy" id="223376"/>
    <lineage>
        <taxon>Eukaryota</taxon>
        <taxon>Fungi</taxon>
        <taxon>Dikarya</taxon>
        <taxon>Ascomycota</taxon>
        <taxon>Pezizomycotina</taxon>
        <taxon>Sordariomycetes</taxon>
        <taxon>Sordariomycetidae</taxon>
        <taxon>Cephalothecales</taxon>
        <taxon>Cephalothecaceae</taxon>
        <taxon>Phialemonium</taxon>
    </lineage>
</organism>
<reference evidence="2 3" key="1">
    <citation type="journal article" date="2024" name="Commun. Biol.">
        <title>Comparative genomic analysis of thermophilic fungi reveals convergent evolutionary adaptations and gene losses.</title>
        <authorList>
            <person name="Steindorff A.S."/>
            <person name="Aguilar-Pontes M.V."/>
            <person name="Robinson A.J."/>
            <person name="Andreopoulos B."/>
            <person name="LaButti K."/>
            <person name="Kuo A."/>
            <person name="Mondo S."/>
            <person name="Riley R."/>
            <person name="Otillar R."/>
            <person name="Haridas S."/>
            <person name="Lipzen A."/>
            <person name="Grimwood J."/>
            <person name="Schmutz J."/>
            <person name="Clum A."/>
            <person name="Reid I.D."/>
            <person name="Moisan M.C."/>
            <person name="Butler G."/>
            <person name="Nguyen T.T.M."/>
            <person name="Dewar K."/>
            <person name="Conant G."/>
            <person name="Drula E."/>
            <person name="Henrissat B."/>
            <person name="Hansel C."/>
            <person name="Singer S."/>
            <person name="Hutchinson M.I."/>
            <person name="de Vries R.P."/>
            <person name="Natvig D.O."/>
            <person name="Powell A.J."/>
            <person name="Tsang A."/>
            <person name="Grigoriev I.V."/>
        </authorList>
    </citation>
    <scope>NUCLEOTIDE SEQUENCE [LARGE SCALE GENOMIC DNA]</scope>
    <source>
        <strain evidence="2 3">ATCC 24622</strain>
    </source>
</reference>
<evidence type="ECO:0000313" key="2">
    <source>
        <dbReference type="EMBL" id="KAL1875131.1"/>
    </source>
</evidence>
<gene>
    <name evidence="2" type="ORF">VTK73DRAFT_10268</name>
</gene>
<evidence type="ECO:0008006" key="4">
    <source>
        <dbReference type="Google" id="ProtNLM"/>
    </source>
</evidence>
<evidence type="ECO:0000256" key="1">
    <source>
        <dbReference type="SAM" id="SignalP"/>
    </source>
</evidence>
<dbReference type="Proteomes" id="UP001586593">
    <property type="component" value="Unassembled WGS sequence"/>
</dbReference>
<dbReference type="EMBL" id="JAZHXJ010000096">
    <property type="protein sequence ID" value="KAL1875131.1"/>
    <property type="molecule type" value="Genomic_DNA"/>
</dbReference>
<sequence length="95" mass="10539">MWLNTIQSFLYCALASAARRGVCPPWCHTMDASRHPHRRRKEAGRVNKVAAADLAWAGKLKVKLQAAPLQLSSRAAVAVKQLRRITTVLGLRHVS</sequence>
<name>A0ABR3XGQ2_9PEZI</name>
<accession>A0ABR3XGQ2</accession>
<protein>
    <recommendedName>
        <fullName evidence="4">Secreted protein</fullName>
    </recommendedName>
</protein>
<evidence type="ECO:0000313" key="3">
    <source>
        <dbReference type="Proteomes" id="UP001586593"/>
    </source>
</evidence>
<feature type="chain" id="PRO_5046263522" description="Secreted protein" evidence="1">
    <location>
        <begin position="18"/>
        <end position="95"/>
    </location>
</feature>
<feature type="signal peptide" evidence="1">
    <location>
        <begin position="1"/>
        <end position="17"/>
    </location>
</feature>
<comment type="caution">
    <text evidence="2">The sequence shown here is derived from an EMBL/GenBank/DDBJ whole genome shotgun (WGS) entry which is preliminary data.</text>
</comment>
<keyword evidence="3" id="KW-1185">Reference proteome</keyword>
<keyword evidence="1" id="KW-0732">Signal</keyword>